<accession>A0A6J6YTW1</accession>
<evidence type="ECO:0000313" key="1">
    <source>
        <dbReference type="EMBL" id="CAB4810556.1"/>
    </source>
</evidence>
<proteinExistence type="predicted"/>
<dbReference type="EMBL" id="CAFAAT010000118">
    <property type="protein sequence ID" value="CAB4810556.1"/>
    <property type="molecule type" value="Genomic_DNA"/>
</dbReference>
<organism evidence="1">
    <name type="scientific">freshwater metagenome</name>
    <dbReference type="NCBI Taxonomy" id="449393"/>
    <lineage>
        <taxon>unclassified sequences</taxon>
        <taxon>metagenomes</taxon>
        <taxon>ecological metagenomes</taxon>
    </lineage>
</organism>
<protein>
    <submittedName>
        <fullName evidence="1">Unannotated protein</fullName>
    </submittedName>
</protein>
<gene>
    <name evidence="1" type="ORF">UFOPK3083_00886</name>
</gene>
<name>A0A6J6YTW1_9ZZZZ</name>
<sequence length="84" mass="8918">MACKVSAVSFKLSPLLRLEPLAEKFITSADSRLAAASKEILVLVESSKNKLTTVRPRSVGNFFTGASEIFASSAAVSRIRTASS</sequence>
<reference evidence="1" key="1">
    <citation type="submission" date="2020-05" db="EMBL/GenBank/DDBJ databases">
        <authorList>
            <person name="Chiriac C."/>
            <person name="Salcher M."/>
            <person name="Ghai R."/>
            <person name="Kavagutti S V."/>
        </authorList>
    </citation>
    <scope>NUCLEOTIDE SEQUENCE</scope>
</reference>
<dbReference type="AlphaFoldDB" id="A0A6J6YTW1"/>